<dbReference type="AlphaFoldDB" id="X1AXC6"/>
<comment type="caution">
    <text evidence="1">The sequence shown here is derived from an EMBL/GenBank/DDBJ whole genome shotgun (WGS) entry which is preliminary data.</text>
</comment>
<organism evidence="1">
    <name type="scientific">marine sediment metagenome</name>
    <dbReference type="NCBI Taxonomy" id="412755"/>
    <lineage>
        <taxon>unclassified sequences</taxon>
        <taxon>metagenomes</taxon>
        <taxon>ecological metagenomes</taxon>
    </lineage>
</organism>
<accession>X1AXC6</accession>
<reference evidence="1" key="1">
    <citation type="journal article" date="2014" name="Front. Microbiol.">
        <title>High frequency of phylogenetically diverse reductive dehalogenase-homologous genes in deep subseafloor sedimentary metagenomes.</title>
        <authorList>
            <person name="Kawai M."/>
            <person name="Futagami T."/>
            <person name="Toyoda A."/>
            <person name="Takaki Y."/>
            <person name="Nishi S."/>
            <person name="Hori S."/>
            <person name="Arai W."/>
            <person name="Tsubouchi T."/>
            <person name="Morono Y."/>
            <person name="Uchiyama I."/>
            <person name="Ito T."/>
            <person name="Fujiyama A."/>
            <person name="Inagaki F."/>
            <person name="Takami H."/>
        </authorList>
    </citation>
    <scope>NUCLEOTIDE SEQUENCE</scope>
    <source>
        <strain evidence="1">Expedition CK06-06</strain>
    </source>
</reference>
<feature type="non-terminal residue" evidence="1">
    <location>
        <position position="1"/>
    </location>
</feature>
<dbReference type="EMBL" id="BART01011658">
    <property type="protein sequence ID" value="GAG87809.1"/>
    <property type="molecule type" value="Genomic_DNA"/>
</dbReference>
<evidence type="ECO:0000313" key="1">
    <source>
        <dbReference type="EMBL" id="GAG87809.1"/>
    </source>
</evidence>
<sequence>PGKIVFTGIRDKNLIEPALISLGKLIKRKDLFL</sequence>
<gene>
    <name evidence="1" type="ORF">S01H4_24726</name>
</gene>
<protein>
    <submittedName>
        <fullName evidence="1">Uncharacterized protein</fullName>
    </submittedName>
</protein>
<name>X1AXC6_9ZZZZ</name>
<proteinExistence type="predicted"/>